<accession>J4VRR6</accession>
<dbReference type="Proteomes" id="UP000002762">
    <property type="component" value="Unassembled WGS sequence"/>
</dbReference>
<name>J4VRR6_BEAB2</name>
<dbReference type="GeneID" id="19892782"/>
<evidence type="ECO:0000313" key="3">
    <source>
        <dbReference type="Proteomes" id="UP000002762"/>
    </source>
</evidence>
<organism evidence="2 3">
    <name type="scientific">Beauveria bassiana (strain ARSEF 2860)</name>
    <name type="common">White muscardine disease fungus</name>
    <name type="synonym">Tritirachium shiotae</name>
    <dbReference type="NCBI Taxonomy" id="655819"/>
    <lineage>
        <taxon>Eukaryota</taxon>
        <taxon>Fungi</taxon>
        <taxon>Dikarya</taxon>
        <taxon>Ascomycota</taxon>
        <taxon>Pezizomycotina</taxon>
        <taxon>Sordariomycetes</taxon>
        <taxon>Hypocreomycetidae</taxon>
        <taxon>Hypocreales</taxon>
        <taxon>Cordycipitaceae</taxon>
        <taxon>Beauveria</taxon>
    </lineage>
</organism>
<dbReference type="AlphaFoldDB" id="J4VRR6"/>
<protein>
    <submittedName>
        <fullName evidence="2">Uncharacterized protein</fullName>
    </submittedName>
</protein>
<sequence length="57" mass="6344">MPSSSEVAKAKYQAMLEQAKINNAHRKYTSDEPHGDDSPPVDGNLRDNKLDFSSHKS</sequence>
<feature type="compositionally biased region" description="Basic and acidic residues" evidence="1">
    <location>
        <begin position="28"/>
        <end position="37"/>
    </location>
</feature>
<keyword evidence="3" id="KW-1185">Reference proteome</keyword>
<dbReference type="InParanoid" id="J4VRR6"/>
<feature type="region of interest" description="Disordered" evidence="1">
    <location>
        <begin position="18"/>
        <end position="57"/>
    </location>
</feature>
<dbReference type="HOGENOM" id="CLU_2996207_0_0_1"/>
<feature type="compositionally biased region" description="Basic and acidic residues" evidence="1">
    <location>
        <begin position="44"/>
        <end position="57"/>
    </location>
</feature>
<proteinExistence type="predicted"/>
<evidence type="ECO:0000313" key="2">
    <source>
        <dbReference type="EMBL" id="EJP61295.1"/>
    </source>
</evidence>
<evidence type="ECO:0000256" key="1">
    <source>
        <dbReference type="SAM" id="MobiDB-lite"/>
    </source>
</evidence>
<dbReference type="EMBL" id="JH725215">
    <property type="protein sequence ID" value="EJP61295.1"/>
    <property type="molecule type" value="Genomic_DNA"/>
</dbReference>
<reference evidence="2 3" key="1">
    <citation type="journal article" date="2012" name="Sci. Rep.">
        <title>Genomic perspectives on the evolution of fungal entomopathogenicity in Beauveria bassiana.</title>
        <authorList>
            <person name="Xiao G."/>
            <person name="Ying S.H."/>
            <person name="Zheng P."/>
            <person name="Wang Z.L."/>
            <person name="Zhang S."/>
            <person name="Xie X.Q."/>
            <person name="Shang Y."/>
            <person name="St Leger R.J."/>
            <person name="Zhao G.P."/>
            <person name="Wang C."/>
            <person name="Feng M.G."/>
        </authorList>
    </citation>
    <scope>NUCLEOTIDE SEQUENCE [LARGE SCALE GENOMIC DNA]</scope>
    <source>
        <strain evidence="2 3">ARSEF 2860</strain>
    </source>
</reference>
<dbReference type="RefSeq" id="XP_008603089.1">
    <property type="nucleotide sequence ID" value="XM_008604867.1"/>
</dbReference>
<gene>
    <name evidence="2" type="ORF">BBA_09770</name>
</gene>